<evidence type="ECO:0000259" key="7">
    <source>
        <dbReference type="Pfam" id="PF02687"/>
    </source>
</evidence>
<feature type="domain" description="ABC3 transporter permease C-terminal" evidence="7">
    <location>
        <begin position="64"/>
        <end position="183"/>
    </location>
</feature>
<feature type="transmembrane region" description="Helical" evidence="6">
    <location>
        <begin position="637"/>
        <end position="659"/>
    </location>
</feature>
<feature type="transmembrane region" description="Helical" evidence="6">
    <location>
        <begin position="546"/>
        <end position="567"/>
    </location>
</feature>
<feature type="transmembrane region" description="Helical" evidence="6">
    <location>
        <begin position="21"/>
        <end position="39"/>
    </location>
</feature>
<feature type="transmembrane region" description="Helical" evidence="6">
    <location>
        <begin position="597"/>
        <end position="617"/>
    </location>
</feature>
<dbReference type="InterPro" id="IPR052536">
    <property type="entry name" value="ABC-4_Integral_Memb_Prot"/>
</dbReference>
<feature type="transmembrane region" description="Helical" evidence="6">
    <location>
        <begin position="59"/>
        <end position="82"/>
    </location>
</feature>
<feature type="transmembrane region" description="Helical" evidence="6">
    <location>
        <begin position="230"/>
        <end position="254"/>
    </location>
</feature>
<evidence type="ECO:0000256" key="2">
    <source>
        <dbReference type="ARBA" id="ARBA00022475"/>
    </source>
</evidence>
<dbReference type="Proteomes" id="UP000196053">
    <property type="component" value="Chromosome I"/>
</dbReference>
<dbReference type="PANTHER" id="PTHR46795">
    <property type="entry name" value="ABC TRANSPORTER PERMEASE-RELATED-RELATED"/>
    <property type="match status" value="1"/>
</dbReference>
<reference evidence="9" key="1">
    <citation type="submission" date="2015-09" db="EMBL/GenBank/DDBJ databases">
        <authorList>
            <person name="Wibberg D."/>
        </authorList>
    </citation>
    <scope>NUCLEOTIDE SEQUENCE [LARGE SCALE GENOMIC DNA]</scope>
    <source>
        <strain evidence="9">SD1D</strain>
    </source>
</reference>
<gene>
    <name evidence="8" type="ORF">SD1D_2065</name>
</gene>
<dbReference type="InterPro" id="IPR027022">
    <property type="entry name" value="ABC_permease_BceB-typ"/>
</dbReference>
<dbReference type="PIRSF" id="PIRSF018968">
    <property type="entry name" value="ABC_permease_BceB"/>
    <property type="match status" value="1"/>
</dbReference>
<evidence type="ECO:0000256" key="4">
    <source>
        <dbReference type="ARBA" id="ARBA00022989"/>
    </source>
</evidence>
<dbReference type="PANTHER" id="PTHR46795:SF3">
    <property type="entry name" value="ABC TRANSPORTER PERMEASE"/>
    <property type="match status" value="1"/>
</dbReference>
<dbReference type="RefSeq" id="WP_058258833.1">
    <property type="nucleotide sequence ID" value="NZ_LN879430.1"/>
</dbReference>
<feature type="transmembrane region" description="Helical" evidence="6">
    <location>
        <begin position="149"/>
        <end position="173"/>
    </location>
</feature>
<evidence type="ECO:0000256" key="1">
    <source>
        <dbReference type="ARBA" id="ARBA00004651"/>
    </source>
</evidence>
<protein>
    <submittedName>
        <fullName evidence="8">Putative membrane protein</fullName>
    </submittedName>
</protein>
<proteinExistence type="inferred from homology"/>
<dbReference type="OrthoDB" id="9781780at2"/>
<comment type="subcellular location">
    <subcellularLocation>
        <location evidence="1 6">Cell membrane</location>
        <topology evidence="1 6">Multi-pass membrane protein</topology>
    </subcellularLocation>
</comment>
<evidence type="ECO:0000256" key="5">
    <source>
        <dbReference type="ARBA" id="ARBA00023136"/>
    </source>
</evidence>
<evidence type="ECO:0000313" key="9">
    <source>
        <dbReference type="Proteomes" id="UP000196053"/>
    </source>
</evidence>
<dbReference type="Pfam" id="PF02687">
    <property type="entry name" value="FtsX"/>
    <property type="match status" value="1"/>
</dbReference>
<keyword evidence="4 6" id="KW-1133">Transmembrane helix</keyword>
<evidence type="ECO:0000313" key="8">
    <source>
        <dbReference type="EMBL" id="CUH93601.1"/>
    </source>
</evidence>
<evidence type="ECO:0000256" key="3">
    <source>
        <dbReference type="ARBA" id="ARBA00022692"/>
    </source>
</evidence>
<evidence type="ECO:0000256" key="6">
    <source>
        <dbReference type="PIRNR" id="PIRNR018968"/>
    </source>
</evidence>
<keyword evidence="5 6" id="KW-0472">Membrane</keyword>
<dbReference type="GO" id="GO:0005886">
    <property type="term" value="C:plasma membrane"/>
    <property type="evidence" value="ECO:0007669"/>
    <property type="project" value="UniProtKB-SubCell"/>
</dbReference>
<feature type="transmembrane region" description="Helical" evidence="6">
    <location>
        <begin position="201"/>
        <end position="218"/>
    </location>
</feature>
<keyword evidence="6" id="KW-0813">Transport</keyword>
<sequence>MRKGLFPFLALQNIRKNSKFYLPYILTIIGTVAAFYIMSAIASDKGVKKLRGAEYVSPFMFTGLVIAGIFAVIFLLYTNSFLIKRRHKELALYNILGMEKRHIAGILCFESMYVALVGIIGGLLCGILFHKLATLALLKLLRFEVPFGFVISAFAIKITTVLFASIIGLTLLFNLRRIRIANPIELLNSSNAGEREPKSKWILALIGVITLGGGYYIAITTKSAIKAILVYFIAVFLVIIGTYCLFTAISIVVLKQLRRNKKLYYKTKNFIGISGMLYRMKQNAVGLSNICILSTMVLVMVSGTLSLYLGTEDVLDTYYPGHIVSKLIINSETEFAFQKDLTVDNIKEIIRKNQGNITRFEDYTYLAFTVGRGQGYYHTNIERSYKGDYLQLCFITEEDYYKFTGKKVDLKDNEILFYGNTLDNKESIRIEVGDYSLNFNIVKHLKGFPTIDNLTGYLVETNYLVVKDEEVLQTIYKAQKSVYNDDASSLKWIAIIDIDQNEDIQIKCANEISNLKAEDGLGDFKHFLVDTRAQNSADVYAMNGGFLFLGLFLGFLFIMATVLIIYYKQISEGYEDKGRFEIMQKVGLPKKEIKRSISTQILIVFFAPLVVAAVHVAFDFQLMLKLLTLFGLTNTRITMLCTLGTLLGFGIIYGIVYGLTARTYYKIVSGKH</sequence>
<feature type="transmembrane region" description="Helical" evidence="6">
    <location>
        <begin position="284"/>
        <end position="309"/>
    </location>
</feature>
<comment type="similarity">
    <text evidence="6">Belongs to the ABC-4 integral membrane protein family.</text>
</comment>
<organism evidence="8 9">
    <name type="scientific">Herbinix luporum</name>
    <dbReference type="NCBI Taxonomy" id="1679721"/>
    <lineage>
        <taxon>Bacteria</taxon>
        <taxon>Bacillati</taxon>
        <taxon>Bacillota</taxon>
        <taxon>Clostridia</taxon>
        <taxon>Lachnospirales</taxon>
        <taxon>Lachnospiraceae</taxon>
        <taxon>Herbinix</taxon>
    </lineage>
</organism>
<dbReference type="GO" id="GO:0055085">
    <property type="term" value="P:transmembrane transport"/>
    <property type="evidence" value="ECO:0007669"/>
    <property type="project" value="UniProtKB-UniRule"/>
</dbReference>
<dbReference type="EMBL" id="LN879430">
    <property type="protein sequence ID" value="CUH93601.1"/>
    <property type="molecule type" value="Genomic_DNA"/>
</dbReference>
<dbReference type="AlphaFoldDB" id="A0A0K8J7G3"/>
<name>A0A0K8J7G3_9FIRM</name>
<keyword evidence="3 6" id="KW-0812">Transmembrane</keyword>
<keyword evidence="2 6" id="KW-1003">Cell membrane</keyword>
<dbReference type="InterPro" id="IPR003838">
    <property type="entry name" value="ABC3_permease_C"/>
</dbReference>
<feature type="transmembrane region" description="Helical" evidence="6">
    <location>
        <begin position="103"/>
        <end position="129"/>
    </location>
</feature>
<dbReference type="KEGG" id="hsd:SD1D_2065"/>
<keyword evidence="9" id="KW-1185">Reference proteome</keyword>
<accession>A0A0K8J7G3</accession>